<feature type="compositionally biased region" description="Acidic residues" evidence="2">
    <location>
        <begin position="110"/>
        <end position="123"/>
    </location>
</feature>
<dbReference type="InterPro" id="IPR008258">
    <property type="entry name" value="Transglycosylase_SLT_dom_1"/>
</dbReference>
<evidence type="ECO:0000256" key="3">
    <source>
        <dbReference type="SAM" id="SignalP"/>
    </source>
</evidence>
<sequence>MSDLSRFLRLVPLSAALLVLAAPASAQRVSAKDRVAIDALDQRMAAAEKRYRDALLLVANGDPKGTAEGDAALEDMEDVIDACAKQRGCELNTQLAAFKRLLKANVDAQSPDEDEESSDEPLEDDHVPAAAGATTSTPQAQQGAAKLDDNRHAFDRMVQYNPAVQAGIRRWLTDMRSSLVDSYENYQNMRFMMWPQWERQGLPEAMLFGIMAKESNGKVHVSSRAGAAGPMQFMYATGTRFGLGRDDTGFDTRFDPRSSAQASAEYMSERFAELGNSVELSLAAYNGGEGRALRVYRQYPGVSFWDERVYNQFPAETRDYVPMVIAAAWLFLHPRQYGLDFPRVAPQPAPLKLLKPTSIYELTMCLGTTGTRDGYMRTLRNLNPRYQAESYLAPGVTLNANTRIAALYSRHCLNGPRAELARTLMAANVNAAITRAPLPEGRVSVGDVSQLVQLPDDPAESKAEEKPRAKEKPKGKEKPARTIKVGRGDTLGKIADKHDCSLKELAKANGLRAPGYTVKPGQRIKLEGCGK</sequence>
<comment type="caution">
    <text evidence="5">The sequence shown here is derived from an EMBL/GenBank/DDBJ whole genome shotgun (WGS) entry which is preliminary data.</text>
</comment>
<dbReference type="Gene3D" id="3.10.350.10">
    <property type="entry name" value="LysM domain"/>
    <property type="match status" value="1"/>
</dbReference>
<dbReference type="PANTHER" id="PTHR37423:SF2">
    <property type="entry name" value="MEMBRANE-BOUND LYTIC MUREIN TRANSGLYCOSYLASE C"/>
    <property type="match status" value="1"/>
</dbReference>
<keyword evidence="3" id="KW-0732">Signal</keyword>
<protein>
    <submittedName>
        <fullName evidence="5">Transglycosylase SLT domain-containing protein</fullName>
    </submittedName>
</protein>
<name>A0A941AVK2_9GAMM</name>
<dbReference type="SUPFAM" id="SSF54106">
    <property type="entry name" value="LysM domain"/>
    <property type="match status" value="1"/>
</dbReference>
<comment type="similarity">
    <text evidence="1">Belongs to the transglycosylase Slt family.</text>
</comment>
<evidence type="ECO:0000313" key="6">
    <source>
        <dbReference type="Proteomes" id="UP000673447"/>
    </source>
</evidence>
<dbReference type="AlphaFoldDB" id="A0A941AVK2"/>
<evidence type="ECO:0000256" key="2">
    <source>
        <dbReference type="SAM" id="MobiDB-lite"/>
    </source>
</evidence>
<dbReference type="InterPro" id="IPR023346">
    <property type="entry name" value="Lysozyme-like_dom_sf"/>
</dbReference>
<dbReference type="Pfam" id="PF01476">
    <property type="entry name" value="LysM"/>
    <property type="match status" value="1"/>
</dbReference>
<dbReference type="PANTHER" id="PTHR37423">
    <property type="entry name" value="SOLUBLE LYTIC MUREIN TRANSGLYCOSYLASE-RELATED"/>
    <property type="match status" value="1"/>
</dbReference>
<feature type="compositionally biased region" description="Polar residues" evidence="2">
    <location>
        <begin position="133"/>
        <end position="142"/>
    </location>
</feature>
<dbReference type="RefSeq" id="WP_210537677.1">
    <property type="nucleotide sequence ID" value="NZ_JAGKTC010000004.1"/>
</dbReference>
<dbReference type="Gene3D" id="1.10.530.10">
    <property type="match status" value="1"/>
</dbReference>
<keyword evidence="6" id="KW-1185">Reference proteome</keyword>
<organism evidence="5 6">
    <name type="scientific">Pseudoxanthomonas helianthi</name>
    <dbReference type="NCBI Taxonomy" id="1453541"/>
    <lineage>
        <taxon>Bacteria</taxon>
        <taxon>Pseudomonadati</taxon>
        <taxon>Pseudomonadota</taxon>
        <taxon>Gammaproteobacteria</taxon>
        <taxon>Lysobacterales</taxon>
        <taxon>Lysobacteraceae</taxon>
        <taxon>Pseudoxanthomonas</taxon>
    </lineage>
</organism>
<feature type="domain" description="LysM" evidence="4">
    <location>
        <begin position="481"/>
        <end position="526"/>
    </location>
</feature>
<gene>
    <name evidence="5" type="ORF">J5837_15430</name>
</gene>
<dbReference type="SMART" id="SM00257">
    <property type="entry name" value="LysM"/>
    <property type="match status" value="1"/>
</dbReference>
<feature type="region of interest" description="Disordered" evidence="2">
    <location>
        <begin position="452"/>
        <end position="488"/>
    </location>
</feature>
<reference evidence="5" key="2">
    <citation type="submission" date="2021-03" db="EMBL/GenBank/DDBJ databases">
        <authorList>
            <person name="Cao W."/>
        </authorList>
    </citation>
    <scope>NUCLEOTIDE SEQUENCE</scope>
    <source>
        <strain evidence="5">110414</strain>
    </source>
</reference>
<dbReference type="InterPro" id="IPR018392">
    <property type="entry name" value="LysM"/>
</dbReference>
<accession>A0A941AVK2</accession>
<dbReference type="Pfam" id="PF01464">
    <property type="entry name" value="SLT"/>
    <property type="match status" value="1"/>
</dbReference>
<evidence type="ECO:0000313" key="5">
    <source>
        <dbReference type="EMBL" id="MBP3985800.1"/>
    </source>
</evidence>
<proteinExistence type="inferred from homology"/>
<dbReference type="SUPFAM" id="SSF53955">
    <property type="entry name" value="Lysozyme-like"/>
    <property type="match status" value="1"/>
</dbReference>
<evidence type="ECO:0000259" key="4">
    <source>
        <dbReference type="PROSITE" id="PS51782"/>
    </source>
</evidence>
<dbReference type="EMBL" id="JAGKTC010000004">
    <property type="protein sequence ID" value="MBP3985800.1"/>
    <property type="molecule type" value="Genomic_DNA"/>
</dbReference>
<reference evidence="5" key="1">
    <citation type="journal article" date="2016" name="Int. J. Syst. Evol. Microbiol.">
        <title>Pseudoxanthomonas helianthi sp. nov., isolated from roots of Jerusalem artichoke (Helianthus tuberosus).</title>
        <authorList>
            <person name="Kittiwongwattana C."/>
            <person name="Thawai C."/>
        </authorList>
    </citation>
    <scope>NUCLEOTIDE SEQUENCE</scope>
    <source>
        <strain evidence="5">110414</strain>
    </source>
</reference>
<dbReference type="Proteomes" id="UP000673447">
    <property type="component" value="Unassembled WGS sequence"/>
</dbReference>
<feature type="region of interest" description="Disordered" evidence="2">
    <location>
        <begin position="106"/>
        <end position="147"/>
    </location>
</feature>
<evidence type="ECO:0000256" key="1">
    <source>
        <dbReference type="ARBA" id="ARBA00007734"/>
    </source>
</evidence>
<feature type="signal peptide" evidence="3">
    <location>
        <begin position="1"/>
        <end position="26"/>
    </location>
</feature>
<dbReference type="InterPro" id="IPR036779">
    <property type="entry name" value="LysM_dom_sf"/>
</dbReference>
<dbReference type="PROSITE" id="PS51782">
    <property type="entry name" value="LYSM"/>
    <property type="match status" value="1"/>
</dbReference>
<dbReference type="CDD" id="cd00118">
    <property type="entry name" value="LysM"/>
    <property type="match status" value="1"/>
</dbReference>
<feature type="chain" id="PRO_5036944393" evidence="3">
    <location>
        <begin position="27"/>
        <end position="531"/>
    </location>
</feature>
<feature type="compositionally biased region" description="Basic and acidic residues" evidence="2">
    <location>
        <begin position="459"/>
        <end position="480"/>
    </location>
</feature>